<evidence type="ECO:0000256" key="6">
    <source>
        <dbReference type="SAM" id="Coils"/>
    </source>
</evidence>
<keyword evidence="5" id="KW-0862">Zinc</keyword>
<keyword evidence="5" id="KW-0406">Ion transport</keyword>
<dbReference type="InterPro" id="IPR050492">
    <property type="entry name" value="Bact_metal-bind_prot9"/>
</dbReference>
<dbReference type="PANTHER" id="PTHR42953">
    <property type="entry name" value="HIGH-AFFINITY ZINC UPTAKE SYSTEM PROTEIN ZNUA-RELATED"/>
    <property type="match status" value="1"/>
</dbReference>
<evidence type="ECO:0000313" key="8">
    <source>
        <dbReference type="Proteomes" id="UP000626148"/>
    </source>
</evidence>
<organism evidence="7 8">
    <name type="scientific">Saccharospirillum salsuginis</name>
    <dbReference type="NCBI Taxonomy" id="418750"/>
    <lineage>
        <taxon>Bacteria</taxon>
        <taxon>Pseudomonadati</taxon>
        <taxon>Pseudomonadota</taxon>
        <taxon>Gammaproteobacteria</taxon>
        <taxon>Oceanospirillales</taxon>
        <taxon>Saccharospirillaceae</taxon>
        <taxon>Saccharospirillum</taxon>
    </lineage>
</organism>
<dbReference type="Gene3D" id="3.40.50.1980">
    <property type="entry name" value="Nitrogenase molybdenum iron protein domain"/>
    <property type="match status" value="2"/>
</dbReference>
<reference evidence="7" key="1">
    <citation type="journal article" date="2014" name="Int. J. Syst. Evol. Microbiol.">
        <title>Complete genome sequence of Corynebacterium casei LMG S-19264T (=DSM 44701T), isolated from a smear-ripened cheese.</title>
        <authorList>
            <consortium name="US DOE Joint Genome Institute (JGI-PGF)"/>
            <person name="Walter F."/>
            <person name="Albersmeier A."/>
            <person name="Kalinowski J."/>
            <person name="Ruckert C."/>
        </authorList>
    </citation>
    <scope>NUCLEOTIDE SEQUENCE</scope>
    <source>
        <strain evidence="7">KCTC 22169</strain>
    </source>
</reference>
<evidence type="ECO:0000313" key="7">
    <source>
        <dbReference type="EMBL" id="GGX64242.1"/>
    </source>
</evidence>
<dbReference type="EMBL" id="BMXR01000009">
    <property type="protein sequence ID" value="GGX64242.1"/>
    <property type="molecule type" value="Genomic_DNA"/>
</dbReference>
<accession>A0A918NDB7</accession>
<keyword evidence="6" id="KW-0175">Coiled coil</keyword>
<comment type="caution">
    <text evidence="7">The sequence shown here is derived from an EMBL/GenBank/DDBJ whole genome shotgun (WGS) entry which is preliminary data.</text>
</comment>
<dbReference type="GO" id="GO:0006829">
    <property type="term" value="P:zinc ion transport"/>
    <property type="evidence" value="ECO:0007669"/>
    <property type="project" value="UniProtKB-KW"/>
</dbReference>
<gene>
    <name evidence="7" type="primary">znuA</name>
    <name evidence="7" type="ORF">GCM10007392_34930</name>
</gene>
<dbReference type="Pfam" id="PF01297">
    <property type="entry name" value="ZnuA"/>
    <property type="match status" value="1"/>
</dbReference>
<keyword evidence="5" id="KW-0864">Zinc transport</keyword>
<protein>
    <recommendedName>
        <fullName evidence="2">High-affinity zinc uptake system protein ZnuA</fullName>
    </recommendedName>
</protein>
<evidence type="ECO:0000256" key="5">
    <source>
        <dbReference type="ARBA" id="ARBA00022906"/>
    </source>
</evidence>
<name>A0A918NDB7_9GAMM</name>
<feature type="coiled-coil region" evidence="6">
    <location>
        <begin position="149"/>
        <end position="180"/>
    </location>
</feature>
<dbReference type="Proteomes" id="UP000626148">
    <property type="component" value="Unassembled WGS sequence"/>
</dbReference>
<keyword evidence="8" id="KW-1185">Reference proteome</keyword>
<keyword evidence="4" id="KW-0732">Signal</keyword>
<evidence type="ECO:0000256" key="1">
    <source>
        <dbReference type="ARBA" id="ARBA00011028"/>
    </source>
</evidence>
<dbReference type="AlphaFoldDB" id="A0A918NDB7"/>
<dbReference type="SUPFAM" id="SSF53807">
    <property type="entry name" value="Helical backbone' metal receptor"/>
    <property type="match status" value="1"/>
</dbReference>
<reference evidence="7" key="2">
    <citation type="submission" date="2020-09" db="EMBL/GenBank/DDBJ databases">
        <authorList>
            <person name="Sun Q."/>
            <person name="Kim S."/>
        </authorList>
    </citation>
    <scope>NUCLEOTIDE SEQUENCE</scope>
    <source>
        <strain evidence="7">KCTC 22169</strain>
    </source>
</reference>
<evidence type="ECO:0000256" key="2">
    <source>
        <dbReference type="ARBA" id="ARBA00015915"/>
    </source>
</evidence>
<sequence>MLLCLPLTGWSAPRVAVSIAPLHGLVSDIMAGVAQPDLIYEGSQSPHSSALSPYQLKILVETDLLIWVGPELETSLARLTQRLSPEAVNLRLHDYDAGMTLHESRESLFEEGGEDAGNHGHDHGDLDPHFWLSMANARVFVRAMTDRLVELDESNADRYRANAEALLAELQALDRQLTDRLAPLTDKPFIVFHDGFQYFERDHRLNALGALVLQPDVPPGPRTVARLVELAKPHDGLCLLHEPQYSDRWLQSMTRSLPNARIAQIDPLGFEQTPGAGHYQALMTQLATDLARCLEQLP</sequence>
<dbReference type="InterPro" id="IPR006127">
    <property type="entry name" value="ZnuA-like"/>
</dbReference>
<dbReference type="GO" id="GO:0046872">
    <property type="term" value="F:metal ion binding"/>
    <property type="evidence" value="ECO:0007669"/>
    <property type="project" value="InterPro"/>
</dbReference>
<dbReference type="PANTHER" id="PTHR42953:SF3">
    <property type="entry name" value="HIGH-AFFINITY ZINC UPTAKE SYSTEM PROTEIN ZNUA"/>
    <property type="match status" value="1"/>
</dbReference>
<keyword evidence="3" id="KW-0813">Transport</keyword>
<proteinExistence type="inferred from homology"/>
<comment type="similarity">
    <text evidence="1">Belongs to the bacterial solute-binding protein 9 family.</text>
</comment>
<evidence type="ECO:0000256" key="4">
    <source>
        <dbReference type="ARBA" id="ARBA00022729"/>
    </source>
</evidence>
<evidence type="ECO:0000256" key="3">
    <source>
        <dbReference type="ARBA" id="ARBA00022448"/>
    </source>
</evidence>